<organism evidence="2 3">
    <name type="scientific">Tuber borchii</name>
    <name type="common">White truffle</name>
    <dbReference type="NCBI Taxonomy" id="42251"/>
    <lineage>
        <taxon>Eukaryota</taxon>
        <taxon>Fungi</taxon>
        <taxon>Dikarya</taxon>
        <taxon>Ascomycota</taxon>
        <taxon>Pezizomycotina</taxon>
        <taxon>Pezizomycetes</taxon>
        <taxon>Pezizales</taxon>
        <taxon>Tuberaceae</taxon>
        <taxon>Tuber</taxon>
    </lineage>
</organism>
<evidence type="ECO:0000256" key="1">
    <source>
        <dbReference type="SAM" id="SignalP"/>
    </source>
</evidence>
<keyword evidence="3" id="KW-1185">Reference proteome</keyword>
<dbReference type="EMBL" id="NESQ01000563">
    <property type="protein sequence ID" value="PUU72352.1"/>
    <property type="molecule type" value="Genomic_DNA"/>
</dbReference>
<comment type="caution">
    <text evidence="2">The sequence shown here is derived from an EMBL/GenBank/DDBJ whole genome shotgun (WGS) entry which is preliminary data.</text>
</comment>
<sequence>MIFHLLSTISFHFHLTSLVFILPPLSHITSQNPHCSFHDTMYISSSTIPQLINYSSKPRPPPSNFLSQYPYYHCTTSSSATPAM</sequence>
<dbReference type="Proteomes" id="UP000244722">
    <property type="component" value="Unassembled WGS sequence"/>
</dbReference>
<reference evidence="2 3" key="1">
    <citation type="submission" date="2017-04" db="EMBL/GenBank/DDBJ databases">
        <title>Draft genome sequence of Tuber borchii Vittad., a whitish edible truffle.</title>
        <authorList>
            <consortium name="DOE Joint Genome Institute"/>
            <person name="Murat C."/>
            <person name="Kuo A."/>
            <person name="Barry K.W."/>
            <person name="Clum A."/>
            <person name="Dockter R.B."/>
            <person name="Fauchery L."/>
            <person name="Iotti M."/>
            <person name="Kohler A."/>
            <person name="Labutti K."/>
            <person name="Lindquist E.A."/>
            <person name="Lipzen A."/>
            <person name="Ohm R.A."/>
            <person name="Wang M."/>
            <person name="Grigoriev I.V."/>
            <person name="Zambonelli A."/>
            <person name="Martin F.M."/>
        </authorList>
    </citation>
    <scope>NUCLEOTIDE SEQUENCE [LARGE SCALE GENOMIC DNA]</scope>
    <source>
        <strain evidence="2 3">Tbo3840</strain>
    </source>
</reference>
<feature type="signal peptide" evidence="1">
    <location>
        <begin position="1"/>
        <end position="18"/>
    </location>
</feature>
<evidence type="ECO:0000313" key="2">
    <source>
        <dbReference type="EMBL" id="PUU72352.1"/>
    </source>
</evidence>
<name>A0A2T6ZA25_TUBBO</name>
<evidence type="ECO:0000313" key="3">
    <source>
        <dbReference type="Proteomes" id="UP000244722"/>
    </source>
</evidence>
<gene>
    <name evidence="2" type="ORF">B9Z19DRAFT_1097424</name>
</gene>
<feature type="non-terminal residue" evidence="2">
    <location>
        <position position="84"/>
    </location>
</feature>
<dbReference type="AlphaFoldDB" id="A0A2T6ZA25"/>
<keyword evidence="1" id="KW-0732">Signal</keyword>
<protein>
    <submittedName>
        <fullName evidence="2">Uncharacterized protein</fullName>
    </submittedName>
</protein>
<proteinExistence type="predicted"/>
<feature type="chain" id="PRO_5015717136" evidence="1">
    <location>
        <begin position="19"/>
        <end position="84"/>
    </location>
</feature>
<accession>A0A2T6ZA25</accession>